<dbReference type="AlphaFoldDB" id="A0A0A0M9I3"/>
<dbReference type="EMBL" id="AVBH01000005">
    <property type="protein sequence ID" value="KGO99730.1"/>
    <property type="molecule type" value="Genomic_DNA"/>
</dbReference>
<dbReference type="GO" id="GO:0003677">
    <property type="term" value="F:DNA binding"/>
    <property type="evidence" value="ECO:0007669"/>
    <property type="project" value="InterPro"/>
</dbReference>
<dbReference type="GO" id="GO:0006313">
    <property type="term" value="P:DNA transposition"/>
    <property type="evidence" value="ECO:0007669"/>
    <property type="project" value="InterPro"/>
</dbReference>
<evidence type="ECO:0000313" key="3">
    <source>
        <dbReference type="EMBL" id="KGO99730.1"/>
    </source>
</evidence>
<accession>A0A0A0M9I3</accession>
<proteinExistence type="predicted"/>
<evidence type="ECO:0000259" key="2">
    <source>
        <dbReference type="Pfam" id="PF04986"/>
    </source>
</evidence>
<dbReference type="Pfam" id="PF04986">
    <property type="entry name" value="Y2_Tnp"/>
    <property type="match status" value="1"/>
</dbReference>
<gene>
    <name evidence="3" type="ORF">N791_07705</name>
</gene>
<feature type="domain" description="Transposase IS801/IS1294" evidence="2">
    <location>
        <begin position="30"/>
        <end position="115"/>
    </location>
</feature>
<reference evidence="3 4" key="1">
    <citation type="submission" date="2013-08" db="EMBL/GenBank/DDBJ databases">
        <title>Genomic analysis of Lysobacter defluvii.</title>
        <authorList>
            <person name="Wang Q."/>
            <person name="Wang G."/>
        </authorList>
    </citation>
    <scope>NUCLEOTIDE SEQUENCE [LARGE SCALE GENOMIC DNA]</scope>
    <source>
        <strain evidence="3 4">IMMIB APB-9</strain>
    </source>
</reference>
<comment type="caution">
    <text evidence="3">The sequence shown here is derived from an EMBL/GenBank/DDBJ whole genome shotgun (WGS) entry which is preliminary data.</text>
</comment>
<sequence length="302" mass="33611">MGPVLVIVHRVIAGWLADQAGVPRDTAQCGAVTLIQRFGSALNLNVHFHMLWLDGVYDANVEPPRRKPRLRRARAPTSAQLTQLANTIAHRVCRHLSRRGWLEGEDESVFLSDSAAGDDGMDALRMSSIRSSTGSHRLRTRQHLRPFLGGHHTQGTVLPTQRATAELPLALGQQESAILPDATRGLLRRKASPQNTVSVAGRRPRDREHQPVVTNENRSFSMGCQQLSEIIRRRDTVYRCRIIGYTCRCRDSGQAPFDQRIGHAEHWRSRAIGRGVACATRSPTGGYRFYAADMFTTIAVNP</sequence>
<dbReference type="GO" id="GO:0004803">
    <property type="term" value="F:transposase activity"/>
    <property type="evidence" value="ECO:0007669"/>
    <property type="project" value="InterPro"/>
</dbReference>
<organism evidence="3 4">
    <name type="scientific">Lysobacter defluvii IMMIB APB-9 = DSM 18482</name>
    <dbReference type="NCBI Taxonomy" id="1385515"/>
    <lineage>
        <taxon>Bacteria</taxon>
        <taxon>Pseudomonadati</taxon>
        <taxon>Pseudomonadota</taxon>
        <taxon>Gammaproteobacteria</taxon>
        <taxon>Lysobacterales</taxon>
        <taxon>Lysobacteraceae</taxon>
        <taxon>Novilysobacter</taxon>
    </lineage>
</organism>
<keyword evidence="4" id="KW-1185">Reference proteome</keyword>
<name>A0A0A0M9I3_9GAMM</name>
<protein>
    <recommendedName>
        <fullName evidence="2">Transposase IS801/IS1294 domain-containing protein</fullName>
    </recommendedName>
</protein>
<dbReference type="eggNOG" id="COG0399">
    <property type="taxonomic scope" value="Bacteria"/>
</dbReference>
<evidence type="ECO:0000256" key="1">
    <source>
        <dbReference type="SAM" id="MobiDB-lite"/>
    </source>
</evidence>
<dbReference type="InterPro" id="IPR007069">
    <property type="entry name" value="Transposase_32"/>
</dbReference>
<dbReference type="STRING" id="1385515.GCA_000423325_00303"/>
<evidence type="ECO:0000313" key="4">
    <source>
        <dbReference type="Proteomes" id="UP000030003"/>
    </source>
</evidence>
<dbReference type="Proteomes" id="UP000030003">
    <property type="component" value="Unassembled WGS sequence"/>
</dbReference>
<feature type="region of interest" description="Disordered" evidence="1">
    <location>
        <begin position="191"/>
        <end position="213"/>
    </location>
</feature>